<feature type="domain" description="NlpC/P60" evidence="5">
    <location>
        <begin position="137"/>
        <end position="264"/>
    </location>
</feature>
<dbReference type="Pfam" id="PF00877">
    <property type="entry name" value="NLPC_P60"/>
    <property type="match status" value="1"/>
</dbReference>
<gene>
    <name evidence="6" type="ORF">PNK_0299</name>
</gene>
<dbReference type="Proteomes" id="UP000069902">
    <property type="component" value="Chromosome cPNK"/>
</dbReference>
<dbReference type="InterPro" id="IPR051202">
    <property type="entry name" value="Peptidase_C40"/>
</dbReference>
<sequence>MKKAICCPVGNLFHLPNERSEVISQALYGWQVQVLEEEGLFSLAETEDGYQGWIETSLLQAGEVGVGLRRAKIRHNAAHLYSTPHVNREKPLLTLPFEVELPVVFEPAEEDGRWVQVQLLGQLGWIQRGHLWMNLSHIGLKDMLQLSLQFLGLPYTWGGRSSFGYDCSGFIQMLFKQMGILLPRDASQQIRSPFCSPVDWQEIKAGDLLFFGMHPEAIKHVGLYLGEGQLIHASVKPIPLLQVSSIEEKSLMDRFAFRTACRLPVHEKEQ</sequence>
<comment type="similarity">
    <text evidence="1">Belongs to the peptidase C40 family.</text>
</comment>
<protein>
    <submittedName>
        <fullName evidence="6">Putative endopeptidase ykfC</fullName>
    </submittedName>
</protein>
<dbReference type="PANTHER" id="PTHR47053">
    <property type="entry name" value="MUREIN DD-ENDOPEPTIDASE MEPH-RELATED"/>
    <property type="match status" value="1"/>
</dbReference>
<dbReference type="GO" id="GO:0006508">
    <property type="term" value="P:proteolysis"/>
    <property type="evidence" value="ECO:0007669"/>
    <property type="project" value="UniProtKB-KW"/>
</dbReference>
<evidence type="ECO:0000256" key="3">
    <source>
        <dbReference type="ARBA" id="ARBA00022801"/>
    </source>
</evidence>
<dbReference type="InterPro" id="IPR041382">
    <property type="entry name" value="SH3_16"/>
</dbReference>
<dbReference type="KEGG" id="pnl:PNK_0299"/>
<organism evidence="6 7">
    <name type="scientific">Candidatus Protochlamydia naegleriophila</name>
    <dbReference type="NCBI Taxonomy" id="389348"/>
    <lineage>
        <taxon>Bacteria</taxon>
        <taxon>Pseudomonadati</taxon>
        <taxon>Chlamydiota</taxon>
        <taxon>Chlamydiia</taxon>
        <taxon>Parachlamydiales</taxon>
        <taxon>Parachlamydiaceae</taxon>
        <taxon>Candidatus Protochlamydia</taxon>
    </lineage>
</organism>
<dbReference type="Gene3D" id="3.90.1720.10">
    <property type="entry name" value="endopeptidase domain like (from Nostoc punctiforme)"/>
    <property type="match status" value="1"/>
</dbReference>
<dbReference type="Pfam" id="PF18348">
    <property type="entry name" value="SH3_16"/>
    <property type="match status" value="1"/>
</dbReference>
<accession>A0A0U5EPH5</accession>
<evidence type="ECO:0000313" key="7">
    <source>
        <dbReference type="Proteomes" id="UP000069902"/>
    </source>
</evidence>
<dbReference type="AlphaFoldDB" id="A0A0U5EPH5"/>
<dbReference type="InParanoid" id="A0A0U5EPH5"/>
<reference evidence="7" key="1">
    <citation type="submission" date="2015-09" db="EMBL/GenBank/DDBJ databases">
        <authorList>
            <person name="Bertelli C."/>
        </authorList>
    </citation>
    <scope>NUCLEOTIDE SEQUENCE [LARGE SCALE GENOMIC DNA]</scope>
    <source>
        <strain evidence="7">KNic</strain>
    </source>
</reference>
<keyword evidence="3" id="KW-0378">Hydrolase</keyword>
<proteinExistence type="inferred from homology"/>
<dbReference type="STRING" id="389348.PNK_0299"/>
<evidence type="ECO:0000313" key="6">
    <source>
        <dbReference type="EMBL" id="CUI15936.1"/>
    </source>
</evidence>
<dbReference type="PROSITE" id="PS51935">
    <property type="entry name" value="NLPC_P60"/>
    <property type="match status" value="1"/>
</dbReference>
<name>A0A0U5EPH5_9BACT</name>
<evidence type="ECO:0000256" key="2">
    <source>
        <dbReference type="ARBA" id="ARBA00022670"/>
    </source>
</evidence>
<dbReference type="PATRIC" id="fig|389348.3.peg.338"/>
<dbReference type="Gene3D" id="2.30.30.40">
    <property type="entry name" value="SH3 Domains"/>
    <property type="match status" value="1"/>
</dbReference>
<dbReference type="EMBL" id="LN879502">
    <property type="protein sequence ID" value="CUI15936.1"/>
    <property type="molecule type" value="Genomic_DNA"/>
</dbReference>
<dbReference type="SUPFAM" id="SSF54001">
    <property type="entry name" value="Cysteine proteinases"/>
    <property type="match status" value="1"/>
</dbReference>
<evidence type="ECO:0000259" key="5">
    <source>
        <dbReference type="PROSITE" id="PS51935"/>
    </source>
</evidence>
<keyword evidence="4" id="KW-0788">Thiol protease</keyword>
<evidence type="ECO:0000256" key="1">
    <source>
        <dbReference type="ARBA" id="ARBA00007074"/>
    </source>
</evidence>
<dbReference type="InterPro" id="IPR038765">
    <property type="entry name" value="Papain-like_cys_pep_sf"/>
</dbReference>
<dbReference type="PANTHER" id="PTHR47053:SF1">
    <property type="entry name" value="MUREIN DD-ENDOPEPTIDASE MEPH-RELATED"/>
    <property type="match status" value="1"/>
</dbReference>
<dbReference type="GO" id="GO:0008234">
    <property type="term" value="F:cysteine-type peptidase activity"/>
    <property type="evidence" value="ECO:0007669"/>
    <property type="project" value="UniProtKB-KW"/>
</dbReference>
<keyword evidence="2" id="KW-0645">Protease</keyword>
<dbReference type="InterPro" id="IPR000064">
    <property type="entry name" value="NLP_P60_dom"/>
</dbReference>
<keyword evidence="7" id="KW-1185">Reference proteome</keyword>
<evidence type="ECO:0000256" key="4">
    <source>
        <dbReference type="ARBA" id="ARBA00022807"/>
    </source>
</evidence>
<dbReference type="RefSeq" id="WP_059059869.1">
    <property type="nucleotide sequence ID" value="NZ_LN879502.1"/>
</dbReference>